<sequence length="84" mass="8780">MNAIALITHPFDTAGGIDPLGRLVAQDPWFAAASRGGAPSASHGPTAQPAQGAALTIEWLVARDIDTYRARRRASSRGRSVAGR</sequence>
<name>A0A163RQC0_9CELL</name>
<dbReference type="Proteomes" id="UP000076447">
    <property type="component" value="Unassembled WGS sequence"/>
</dbReference>
<dbReference type="EMBL" id="LRIE01000068">
    <property type="protein sequence ID" value="KZM35584.1"/>
    <property type="molecule type" value="Genomic_DNA"/>
</dbReference>
<evidence type="ECO:0000313" key="2">
    <source>
        <dbReference type="Proteomes" id="UP000076447"/>
    </source>
</evidence>
<accession>A0A163RQC0</accession>
<proteinExistence type="predicted"/>
<gene>
    <name evidence="1" type="ORF">OJAG_16910</name>
</gene>
<evidence type="ECO:0000313" key="1">
    <source>
        <dbReference type="EMBL" id="KZM35584.1"/>
    </source>
</evidence>
<reference evidence="1 2" key="1">
    <citation type="submission" date="2016-01" db="EMBL/GenBank/DDBJ databases">
        <title>Genome sequence of Oerskovia enterophila VJag, an agar and cellulose degrading bacterium.</title>
        <authorList>
            <person name="Poehlein A."/>
            <person name="Jag V."/>
            <person name="Bengelsdorf F."/>
            <person name="Duerre P."/>
            <person name="Daniel R."/>
        </authorList>
    </citation>
    <scope>NUCLEOTIDE SEQUENCE [LARGE SCALE GENOMIC DNA]</scope>
    <source>
        <strain evidence="1 2">VJag</strain>
    </source>
</reference>
<dbReference type="RefSeq" id="WP_068708138.1">
    <property type="nucleotide sequence ID" value="NZ_LRIE01000068.1"/>
</dbReference>
<protein>
    <submittedName>
        <fullName evidence="1">Uncharacterized protein</fullName>
    </submittedName>
</protein>
<organism evidence="1 2">
    <name type="scientific">Oerskovia enterophila</name>
    <dbReference type="NCBI Taxonomy" id="43678"/>
    <lineage>
        <taxon>Bacteria</taxon>
        <taxon>Bacillati</taxon>
        <taxon>Actinomycetota</taxon>
        <taxon>Actinomycetes</taxon>
        <taxon>Micrococcales</taxon>
        <taxon>Cellulomonadaceae</taxon>
        <taxon>Oerskovia</taxon>
    </lineage>
</organism>
<comment type="caution">
    <text evidence="1">The sequence shown here is derived from an EMBL/GenBank/DDBJ whole genome shotgun (WGS) entry which is preliminary data.</text>
</comment>
<dbReference type="PATRIC" id="fig|43678.3.peg.1772"/>
<dbReference type="AlphaFoldDB" id="A0A163RQC0"/>